<gene>
    <name evidence="1" type="ORF">bsdcttw_10670</name>
</gene>
<dbReference type="SUPFAM" id="SSF56112">
    <property type="entry name" value="Protein kinase-like (PK-like)"/>
    <property type="match status" value="1"/>
</dbReference>
<evidence type="ECO:0008006" key="3">
    <source>
        <dbReference type="Google" id="ProtNLM"/>
    </source>
</evidence>
<dbReference type="EMBL" id="AP023368">
    <property type="protein sequence ID" value="BCJ98026.1"/>
    <property type="molecule type" value="Genomic_DNA"/>
</dbReference>
<dbReference type="Pfam" id="PF04655">
    <property type="entry name" value="APH_6_hur"/>
    <property type="match status" value="1"/>
</dbReference>
<evidence type="ECO:0000313" key="2">
    <source>
        <dbReference type="Proteomes" id="UP000515703"/>
    </source>
</evidence>
<dbReference type="GO" id="GO:0019748">
    <property type="term" value="P:secondary metabolic process"/>
    <property type="evidence" value="ECO:0007669"/>
    <property type="project" value="InterPro"/>
</dbReference>
<organism evidence="1 2">
    <name type="scientific">Anaerocolumna chitinilytica</name>
    <dbReference type="NCBI Taxonomy" id="1727145"/>
    <lineage>
        <taxon>Bacteria</taxon>
        <taxon>Bacillati</taxon>
        <taxon>Bacillota</taxon>
        <taxon>Clostridia</taxon>
        <taxon>Lachnospirales</taxon>
        <taxon>Lachnospiraceae</taxon>
        <taxon>Anaerocolumna</taxon>
    </lineage>
</organism>
<protein>
    <recommendedName>
        <fullName evidence="3">Aminoglycoside/hydroxyurea antibiotic resistance kinase</fullName>
    </recommendedName>
</protein>
<sequence length="292" mass="34537">MEKKEKEENHSYYNKIKSELNIYARKWALSQLEVIDDGRESCVLKAISKQYGNVILKKRETVKVIEDEFNTLLEYNGRHFCKVYEAKLENGIFLEEQIQPGTELIKETSLDQRLAVFCSIYKNLHIEPTNQYQYSTYYDWVDKISRYMETREDHKVLCMHMKKAEKICNELMTLYPRKMLLHGDLHHHNILQNNHNGYTLIDPKGVIGDPIFDLPRFLLNEMEEKINQDLFEKINYAITVIGDKLEIPTEIIKKTFYIEMAMAECWMVEDGEKACLDRVIFAEKISNTEITE</sequence>
<dbReference type="AlphaFoldDB" id="A0A7I8DP08"/>
<dbReference type="Gene3D" id="3.90.1200.10">
    <property type="match status" value="1"/>
</dbReference>
<dbReference type="RefSeq" id="WP_185258386.1">
    <property type="nucleotide sequence ID" value="NZ_AP023368.1"/>
</dbReference>
<keyword evidence="2" id="KW-1185">Reference proteome</keyword>
<reference evidence="1 2" key="2">
    <citation type="submission" date="2020-08" db="EMBL/GenBank/DDBJ databases">
        <authorList>
            <person name="Ueki A."/>
            <person name="Tonouchi A."/>
        </authorList>
    </citation>
    <scope>NUCLEOTIDE SEQUENCE [LARGE SCALE GENOMIC DNA]</scope>
    <source>
        <strain evidence="1 2">CTTW</strain>
    </source>
</reference>
<proteinExistence type="predicted"/>
<dbReference type="KEGG" id="acht:bsdcttw_10670"/>
<accession>A0A7I8DP08</accession>
<name>A0A7I8DP08_9FIRM</name>
<dbReference type="InterPro" id="IPR006748">
    <property type="entry name" value="NH2Glyco/OHUrea_AB-resist_kin"/>
</dbReference>
<dbReference type="InterPro" id="IPR011009">
    <property type="entry name" value="Kinase-like_dom_sf"/>
</dbReference>
<dbReference type="GO" id="GO:0016773">
    <property type="term" value="F:phosphotransferase activity, alcohol group as acceptor"/>
    <property type="evidence" value="ECO:0007669"/>
    <property type="project" value="InterPro"/>
</dbReference>
<reference evidence="1 2" key="1">
    <citation type="submission" date="2020-08" db="EMBL/GenBank/DDBJ databases">
        <title>Draft genome sequencing of an Anaerocolumna strain isolated from anoxic soil subjected to BSD treatment.</title>
        <authorList>
            <person name="Uek A."/>
            <person name="Tonouchi A."/>
        </authorList>
    </citation>
    <scope>NUCLEOTIDE SEQUENCE [LARGE SCALE GENOMIC DNA]</scope>
    <source>
        <strain evidence="1 2">CTTW</strain>
    </source>
</reference>
<dbReference type="Proteomes" id="UP000515703">
    <property type="component" value="Chromosome"/>
</dbReference>
<evidence type="ECO:0000313" key="1">
    <source>
        <dbReference type="EMBL" id="BCJ98026.1"/>
    </source>
</evidence>